<evidence type="ECO:0000313" key="3">
    <source>
        <dbReference type="Proteomes" id="UP000694501"/>
    </source>
</evidence>
<comment type="caution">
    <text evidence="2">The sequence shown here is derived from an EMBL/GenBank/DDBJ whole genome shotgun (WGS) entry which is preliminary data.</text>
</comment>
<feature type="transmembrane region" description="Helical" evidence="1">
    <location>
        <begin position="121"/>
        <end position="138"/>
    </location>
</feature>
<gene>
    <name evidence="2" type="ORF">JGS22_002745</name>
</gene>
<keyword evidence="3" id="KW-1185">Reference proteome</keyword>
<keyword evidence="1" id="KW-0812">Transmembrane</keyword>
<dbReference type="RefSeq" id="WP_211041273.1">
    <property type="nucleotide sequence ID" value="NZ_JAELVF020000001.1"/>
</dbReference>
<dbReference type="Proteomes" id="UP000694501">
    <property type="component" value="Unassembled WGS sequence"/>
</dbReference>
<evidence type="ECO:0000256" key="1">
    <source>
        <dbReference type="SAM" id="Phobius"/>
    </source>
</evidence>
<organism evidence="2 3">
    <name type="scientific">Streptomyces tardus</name>
    <dbReference type="NCBI Taxonomy" id="2780544"/>
    <lineage>
        <taxon>Bacteria</taxon>
        <taxon>Bacillati</taxon>
        <taxon>Actinomycetota</taxon>
        <taxon>Actinomycetes</taxon>
        <taxon>Kitasatosporales</taxon>
        <taxon>Streptomycetaceae</taxon>
        <taxon>Streptomyces</taxon>
    </lineage>
</organism>
<proteinExistence type="predicted"/>
<feature type="transmembrane region" description="Helical" evidence="1">
    <location>
        <begin position="67"/>
        <end position="90"/>
    </location>
</feature>
<sequence length="182" mass="19191">MPLALVVFTVLALLLHDSVAVLPSLTLTGGTRMQLAMFVPVVVLVALGRCLDARLPAPEVSGVRHVLWLDAALTVVAVLAAAAVGVALGSVLDSEAALVLGRNTAFLTGILLCGRAVFGTVAVLLPVLWIVTVMLVGFRTWTDPYFWSVLPEPHGEPHAMVLAVTALLCGILVHQFSTRRAL</sequence>
<feature type="transmembrane region" description="Helical" evidence="1">
    <location>
        <begin position="158"/>
        <end position="176"/>
    </location>
</feature>
<evidence type="ECO:0000313" key="2">
    <source>
        <dbReference type="EMBL" id="MBU7596581.1"/>
    </source>
</evidence>
<keyword evidence="1" id="KW-0472">Membrane</keyword>
<dbReference type="EMBL" id="JAELVF020000001">
    <property type="protein sequence ID" value="MBU7596581.1"/>
    <property type="molecule type" value="Genomic_DNA"/>
</dbReference>
<keyword evidence="1" id="KW-1133">Transmembrane helix</keyword>
<name>A0A949JK12_9ACTN</name>
<dbReference type="AlphaFoldDB" id="A0A949JK12"/>
<protein>
    <submittedName>
        <fullName evidence="2">Uncharacterized protein</fullName>
    </submittedName>
</protein>
<feature type="transmembrane region" description="Helical" evidence="1">
    <location>
        <begin position="36"/>
        <end position="55"/>
    </location>
</feature>
<reference evidence="2" key="1">
    <citation type="submission" date="2021-06" db="EMBL/GenBank/DDBJ databases">
        <title>Sequencing of actinobacteria type strains.</title>
        <authorList>
            <person name="Nguyen G.-S."/>
            <person name="Wentzel A."/>
        </authorList>
    </citation>
    <scope>NUCLEOTIDE SEQUENCE</scope>
    <source>
        <strain evidence="2">P38-E01</strain>
    </source>
</reference>
<accession>A0A949JK12</accession>